<feature type="transmembrane region" description="Helical" evidence="1">
    <location>
        <begin position="107"/>
        <end position="128"/>
    </location>
</feature>
<evidence type="ECO:0000256" key="1">
    <source>
        <dbReference type="SAM" id="Phobius"/>
    </source>
</evidence>
<evidence type="ECO:0000313" key="4">
    <source>
        <dbReference type="Proteomes" id="UP000034163"/>
    </source>
</evidence>
<dbReference type="PANTHER" id="PTHR14969:SF13">
    <property type="entry name" value="AT30094P"/>
    <property type="match status" value="1"/>
</dbReference>
<dbReference type="Pfam" id="PF01569">
    <property type="entry name" value="PAP2"/>
    <property type="match status" value="1"/>
</dbReference>
<protein>
    <submittedName>
        <fullName evidence="3">Membrane-associated phospholipid phosphatase</fullName>
    </submittedName>
</protein>
<dbReference type="Proteomes" id="UP000034163">
    <property type="component" value="Unassembled WGS sequence"/>
</dbReference>
<comment type="caution">
    <text evidence="3">The sequence shown here is derived from an EMBL/GenBank/DDBJ whole genome shotgun (WGS) entry which is preliminary data.</text>
</comment>
<sequence>MRFVSNFQDVRIILLVSISLPVLFLYYKNYKIESILMLATTISYPYTLLLKHIFKLPRPSTNDLNSLFRTDLYGFPSGHTIFYTIFFGFLIYLSFRTPRISRMVRKFVRWVSIYFIVMVGASRVGLGVHYVRDILAGYLFGILFLFLLIKLHIQLKNRKYPVAKNKN</sequence>
<dbReference type="InterPro" id="IPR000326">
    <property type="entry name" value="PAP2/HPO"/>
</dbReference>
<dbReference type="EMBL" id="LCBS01000039">
    <property type="protein sequence ID" value="KKS14799.1"/>
    <property type="molecule type" value="Genomic_DNA"/>
</dbReference>
<dbReference type="AlphaFoldDB" id="A0A0G0WPX1"/>
<evidence type="ECO:0000259" key="2">
    <source>
        <dbReference type="SMART" id="SM00014"/>
    </source>
</evidence>
<feature type="transmembrane region" description="Helical" evidence="1">
    <location>
        <begin position="74"/>
        <end position="95"/>
    </location>
</feature>
<dbReference type="SMART" id="SM00014">
    <property type="entry name" value="acidPPc"/>
    <property type="match status" value="1"/>
</dbReference>
<dbReference type="InterPro" id="IPR036938">
    <property type="entry name" value="PAP2/HPO_sf"/>
</dbReference>
<feature type="transmembrane region" description="Helical" evidence="1">
    <location>
        <begin position="12"/>
        <end position="28"/>
    </location>
</feature>
<dbReference type="Gene3D" id="1.20.144.10">
    <property type="entry name" value="Phosphatidic acid phosphatase type 2/haloperoxidase"/>
    <property type="match status" value="1"/>
</dbReference>
<keyword evidence="1" id="KW-1133">Transmembrane helix</keyword>
<dbReference type="SUPFAM" id="SSF48317">
    <property type="entry name" value="Acid phosphatase/Vanadium-dependent haloperoxidase"/>
    <property type="match status" value="1"/>
</dbReference>
<evidence type="ECO:0000313" key="3">
    <source>
        <dbReference type="EMBL" id="KKS14799.1"/>
    </source>
</evidence>
<keyword evidence="1" id="KW-0472">Membrane</keyword>
<dbReference type="PANTHER" id="PTHR14969">
    <property type="entry name" value="SPHINGOSINE-1-PHOSPHATE PHOSPHOHYDROLASE"/>
    <property type="match status" value="1"/>
</dbReference>
<feature type="transmembrane region" description="Helical" evidence="1">
    <location>
        <begin position="35"/>
        <end position="54"/>
    </location>
</feature>
<feature type="transmembrane region" description="Helical" evidence="1">
    <location>
        <begin position="134"/>
        <end position="153"/>
    </location>
</feature>
<name>A0A0G0WPX1_UNCKA</name>
<proteinExistence type="predicted"/>
<accession>A0A0G0WPX1</accession>
<keyword evidence="1" id="KW-0812">Transmembrane</keyword>
<organism evidence="3 4">
    <name type="scientific">candidate division WWE3 bacterium GW2011_GWB1_41_6</name>
    <dbReference type="NCBI Taxonomy" id="1619112"/>
    <lineage>
        <taxon>Bacteria</taxon>
        <taxon>Katanobacteria</taxon>
    </lineage>
</organism>
<gene>
    <name evidence="3" type="ORF">UU72_C0039G0006</name>
</gene>
<reference evidence="3 4" key="1">
    <citation type="journal article" date="2015" name="Nature">
        <title>rRNA introns, odd ribosomes, and small enigmatic genomes across a large radiation of phyla.</title>
        <authorList>
            <person name="Brown C.T."/>
            <person name="Hug L.A."/>
            <person name="Thomas B.C."/>
            <person name="Sharon I."/>
            <person name="Castelle C.J."/>
            <person name="Singh A."/>
            <person name="Wilkins M.J."/>
            <person name="Williams K.H."/>
            <person name="Banfield J.F."/>
        </authorList>
    </citation>
    <scope>NUCLEOTIDE SEQUENCE [LARGE SCALE GENOMIC DNA]</scope>
</reference>
<feature type="domain" description="Phosphatidic acid phosphatase type 2/haloperoxidase" evidence="2">
    <location>
        <begin position="34"/>
        <end position="149"/>
    </location>
</feature>